<dbReference type="Pfam" id="PF02397">
    <property type="entry name" value="Bac_transf"/>
    <property type="match status" value="1"/>
</dbReference>
<dbReference type="EMBL" id="DRNF01000356">
    <property type="protein sequence ID" value="HHJ81090.1"/>
    <property type="molecule type" value="Genomic_DNA"/>
</dbReference>
<comment type="caution">
    <text evidence="3">The sequence shown here is derived from an EMBL/GenBank/DDBJ whole genome shotgun (WGS) entry which is preliminary data.</text>
</comment>
<name>A0A832N3U6_9GAMM</name>
<comment type="similarity">
    <text evidence="1">Belongs to the bacterial sugar transferase family.</text>
</comment>
<dbReference type="PANTHER" id="PTHR30576">
    <property type="entry name" value="COLANIC BIOSYNTHESIS UDP-GLUCOSE LIPID CARRIER TRANSFERASE"/>
    <property type="match status" value="1"/>
</dbReference>
<gene>
    <name evidence="3" type="ORF">ENJ65_05610</name>
</gene>
<sequence length="154" mass="18086">YKQVRVGQNWRLFQVLKFRSMVVDAEKDGAPQWAQKNDSRVTRIGKFLRRSRIDELPQIFNVLKGDMSFIGPRPERPEFVELLAEKIPYYAERHRVKPGITGWAQVRYPYGASDDDAREKLQYDLYYVKNYSLFLDCLIMFQTVEVVIFGAGAR</sequence>
<evidence type="ECO:0000313" key="3">
    <source>
        <dbReference type="EMBL" id="HHJ81090.1"/>
    </source>
</evidence>
<reference evidence="3" key="1">
    <citation type="journal article" date="2020" name="mSystems">
        <title>Genome- and Community-Level Interaction Insights into Carbon Utilization and Element Cycling Functions of Hydrothermarchaeota in Hydrothermal Sediment.</title>
        <authorList>
            <person name="Zhou Z."/>
            <person name="Liu Y."/>
            <person name="Xu W."/>
            <person name="Pan J."/>
            <person name="Luo Z.H."/>
            <person name="Li M."/>
        </authorList>
    </citation>
    <scope>NUCLEOTIDE SEQUENCE [LARGE SCALE GENOMIC DNA]</scope>
    <source>
        <strain evidence="3">HyVt-505</strain>
    </source>
</reference>
<accession>A0A832N3U6</accession>
<dbReference type="PANTHER" id="PTHR30576:SF0">
    <property type="entry name" value="UNDECAPRENYL-PHOSPHATE N-ACETYLGALACTOSAMINYL 1-PHOSPHATE TRANSFERASE-RELATED"/>
    <property type="match status" value="1"/>
</dbReference>
<keyword evidence="3" id="KW-0808">Transferase</keyword>
<evidence type="ECO:0000256" key="1">
    <source>
        <dbReference type="ARBA" id="ARBA00006464"/>
    </source>
</evidence>
<feature type="domain" description="Bacterial sugar transferase" evidence="2">
    <location>
        <begin position="1"/>
        <end position="148"/>
    </location>
</feature>
<feature type="non-terminal residue" evidence="3">
    <location>
        <position position="1"/>
    </location>
</feature>
<dbReference type="AlphaFoldDB" id="A0A832N3U6"/>
<dbReference type="GO" id="GO:0016780">
    <property type="term" value="F:phosphotransferase activity, for other substituted phosphate groups"/>
    <property type="evidence" value="ECO:0007669"/>
    <property type="project" value="TreeGrafter"/>
</dbReference>
<evidence type="ECO:0000259" key="2">
    <source>
        <dbReference type="Pfam" id="PF02397"/>
    </source>
</evidence>
<proteinExistence type="inferred from homology"/>
<organism evidence="3">
    <name type="scientific">Candidatus Tenderia electrophaga</name>
    <dbReference type="NCBI Taxonomy" id="1748243"/>
    <lineage>
        <taxon>Bacteria</taxon>
        <taxon>Pseudomonadati</taxon>
        <taxon>Pseudomonadota</taxon>
        <taxon>Gammaproteobacteria</taxon>
        <taxon>Candidatus Tenderiales</taxon>
        <taxon>Candidatus Tenderiaceae</taxon>
        <taxon>Candidatus Tenderia</taxon>
    </lineage>
</organism>
<dbReference type="InterPro" id="IPR003362">
    <property type="entry name" value="Bact_transf"/>
</dbReference>
<dbReference type="Proteomes" id="UP000885832">
    <property type="component" value="Unassembled WGS sequence"/>
</dbReference>
<protein>
    <submittedName>
        <fullName evidence="3">Sugar transferase</fullName>
    </submittedName>
</protein>